<dbReference type="Proteomes" id="UP001175780">
    <property type="component" value="Unassembled WGS sequence"/>
</dbReference>
<accession>A0ABT8ZFM6</accession>
<protein>
    <submittedName>
        <fullName evidence="1">Inovirus-type Gp2 protein</fullName>
    </submittedName>
</protein>
<comment type="caution">
    <text evidence="1">The sequence shown here is derived from an EMBL/GenBank/DDBJ whole genome shotgun (WGS) entry which is preliminary data.</text>
</comment>
<reference evidence="1" key="1">
    <citation type="submission" date="2023-07" db="EMBL/GenBank/DDBJ databases">
        <title>Whole genome sequencing of environmental Acinetobacter calcoaceticus-baumannii complex from non-hospital environment.</title>
        <authorList>
            <person name="Wee S.K."/>
            <person name="Khoo E.Z.Y."/>
            <person name="Mohammad T.A.-H."/>
            <person name="Tan S.E.K."/>
            <person name="Yap E.P.H."/>
        </authorList>
    </citation>
    <scope>NUCLEOTIDE SEQUENCE</scope>
    <source>
        <strain evidence="1">PUMA0118</strain>
    </source>
</reference>
<evidence type="ECO:0000313" key="1">
    <source>
        <dbReference type="EMBL" id="MDO7363507.1"/>
    </source>
</evidence>
<evidence type="ECO:0000313" key="2">
    <source>
        <dbReference type="Proteomes" id="UP001175780"/>
    </source>
</evidence>
<proteinExistence type="predicted"/>
<dbReference type="RefSeq" id="WP_304457391.1">
    <property type="nucleotide sequence ID" value="NZ_JAUPID010000050.1"/>
</dbReference>
<name>A0ABT8ZFM6_9GAMM</name>
<keyword evidence="2" id="KW-1185">Reference proteome</keyword>
<sequence length="169" mass="19817">MKEIYLALVHARDRLNRPIALRYTLGLDNDHSFDIKKLTRKIKSLFEDTGYSFIYSFEYAERQKGLHLEMILVVDQTIYNPIQIFNLLRKLFFNLDGVTINIESEYKKVSFNFHERKEEYLSVIGGSKVGHNLKDEAQFKDCIYRASYLAKQNDKALVQYKKTFGTVTG</sequence>
<organism evidence="1 2">
    <name type="scientific">Acinetobacter geminorum</name>
    <dbReference type="NCBI Taxonomy" id="2730922"/>
    <lineage>
        <taxon>Bacteria</taxon>
        <taxon>Pseudomonadati</taxon>
        <taxon>Pseudomonadota</taxon>
        <taxon>Gammaproteobacteria</taxon>
        <taxon>Moraxellales</taxon>
        <taxon>Moraxellaceae</taxon>
        <taxon>Acinetobacter</taxon>
    </lineage>
</organism>
<gene>
    <name evidence="1" type="ORF">Q5X34_17780</name>
</gene>
<dbReference type="EMBL" id="JAUPID010000050">
    <property type="protein sequence ID" value="MDO7363507.1"/>
    <property type="molecule type" value="Genomic_DNA"/>
</dbReference>